<evidence type="ECO:0000256" key="1">
    <source>
        <dbReference type="SAM" id="MobiDB-lite"/>
    </source>
</evidence>
<dbReference type="InterPro" id="IPR044227">
    <property type="entry name" value="TONSOKU"/>
</dbReference>
<feature type="compositionally biased region" description="Low complexity" evidence="1">
    <location>
        <begin position="93"/>
        <end position="106"/>
    </location>
</feature>
<dbReference type="InterPro" id="IPR001611">
    <property type="entry name" value="Leu-rich_rpt"/>
</dbReference>
<name>A0AAV1DM97_OLDCO</name>
<gene>
    <name evidence="2" type="ORF">OLC1_LOCUS16987</name>
</gene>
<sequence length="235" mass="25815">MYQRHHKSFAKTSYSEEGADDLVYMFANVPQCCLKVLVLSKCQLGQVGILKVLEALSQNCWLEELYLADNIYPNKENSHQRMPVKESSYGKQANANSSSKVSASEETASTNEVCAIAAEENQVDVAGNGDDDRARETTAKSASSEIHISSTPESEPSLDGQFIQKLLDTIEKATELQILDLSNNQFCRGEAEELYAAWSSGSRAATARSHISNGVIHLSVQGRKCCGKRPCCRRT</sequence>
<keyword evidence="3" id="KW-1185">Reference proteome</keyword>
<reference evidence="2" key="1">
    <citation type="submission" date="2023-03" db="EMBL/GenBank/DDBJ databases">
        <authorList>
            <person name="Julca I."/>
        </authorList>
    </citation>
    <scope>NUCLEOTIDE SEQUENCE</scope>
</reference>
<dbReference type="Pfam" id="PF00560">
    <property type="entry name" value="LRR_1"/>
    <property type="match status" value="1"/>
</dbReference>
<feature type="region of interest" description="Disordered" evidence="1">
    <location>
        <begin position="79"/>
        <end position="106"/>
    </location>
</feature>
<dbReference type="Gene3D" id="3.80.10.10">
    <property type="entry name" value="Ribonuclease Inhibitor"/>
    <property type="match status" value="1"/>
</dbReference>
<dbReference type="Proteomes" id="UP001161247">
    <property type="component" value="Chromosome 6"/>
</dbReference>
<organism evidence="2 3">
    <name type="scientific">Oldenlandia corymbosa var. corymbosa</name>
    <dbReference type="NCBI Taxonomy" id="529605"/>
    <lineage>
        <taxon>Eukaryota</taxon>
        <taxon>Viridiplantae</taxon>
        <taxon>Streptophyta</taxon>
        <taxon>Embryophyta</taxon>
        <taxon>Tracheophyta</taxon>
        <taxon>Spermatophyta</taxon>
        <taxon>Magnoliopsida</taxon>
        <taxon>eudicotyledons</taxon>
        <taxon>Gunneridae</taxon>
        <taxon>Pentapetalae</taxon>
        <taxon>asterids</taxon>
        <taxon>lamiids</taxon>
        <taxon>Gentianales</taxon>
        <taxon>Rubiaceae</taxon>
        <taxon>Rubioideae</taxon>
        <taxon>Spermacoceae</taxon>
        <taxon>Hedyotis-Oldenlandia complex</taxon>
        <taxon>Oldenlandia</taxon>
    </lineage>
</organism>
<dbReference type="GO" id="GO:0040029">
    <property type="term" value="P:epigenetic regulation of gene expression"/>
    <property type="evidence" value="ECO:0007669"/>
    <property type="project" value="InterPro"/>
</dbReference>
<feature type="region of interest" description="Disordered" evidence="1">
    <location>
        <begin position="125"/>
        <end position="159"/>
    </location>
</feature>
<proteinExistence type="predicted"/>
<dbReference type="InterPro" id="IPR032675">
    <property type="entry name" value="LRR_dom_sf"/>
</dbReference>
<dbReference type="GO" id="GO:0009933">
    <property type="term" value="P:meristem structural organization"/>
    <property type="evidence" value="ECO:0007669"/>
    <property type="project" value="InterPro"/>
</dbReference>
<evidence type="ECO:0000313" key="2">
    <source>
        <dbReference type="EMBL" id="CAI9109016.1"/>
    </source>
</evidence>
<evidence type="ECO:0000313" key="3">
    <source>
        <dbReference type="Proteomes" id="UP001161247"/>
    </source>
</evidence>
<accession>A0AAV1DM97</accession>
<protein>
    <submittedName>
        <fullName evidence="2">OLC1v1008746C1</fullName>
    </submittedName>
</protein>
<dbReference type="PANTHER" id="PTHR47684">
    <property type="entry name" value="PROTEIN TONSOKU"/>
    <property type="match status" value="1"/>
</dbReference>
<dbReference type="AlphaFoldDB" id="A0AAV1DM97"/>
<dbReference type="GO" id="GO:0005634">
    <property type="term" value="C:nucleus"/>
    <property type="evidence" value="ECO:0007669"/>
    <property type="project" value="InterPro"/>
</dbReference>
<dbReference type="EMBL" id="OX459123">
    <property type="protein sequence ID" value="CAI9109016.1"/>
    <property type="molecule type" value="Genomic_DNA"/>
</dbReference>
<dbReference type="SUPFAM" id="SSF52047">
    <property type="entry name" value="RNI-like"/>
    <property type="match status" value="1"/>
</dbReference>
<dbReference type="GO" id="GO:0072423">
    <property type="term" value="P:response to DNA damage checkpoint signaling"/>
    <property type="evidence" value="ECO:0007669"/>
    <property type="project" value="InterPro"/>
</dbReference>
<feature type="compositionally biased region" description="Polar residues" evidence="1">
    <location>
        <begin position="139"/>
        <end position="154"/>
    </location>
</feature>
<dbReference type="PANTHER" id="PTHR47684:SF1">
    <property type="entry name" value="PROTEIN TONSOKU"/>
    <property type="match status" value="1"/>
</dbReference>